<evidence type="ECO:0000313" key="8">
    <source>
        <dbReference type="Proteomes" id="UP000305524"/>
    </source>
</evidence>
<dbReference type="HOGENOM" id="CLU_2353885_0_0_9"/>
<evidence type="ECO:0000313" key="4">
    <source>
        <dbReference type="EMBL" id="OOR06888.1"/>
    </source>
</evidence>
<reference evidence="5 8" key="4">
    <citation type="journal article" date="2019" name="Environ. Microbiol.">
        <title>An active ?-lactamase is a part of an orchestrated cell wall stress resistance network of Bacillus subtilis and related rhizosphere species.</title>
        <authorList>
            <person name="Bucher T."/>
            <person name="Keren-Paz A."/>
            <person name="Hausser J."/>
            <person name="Olender T."/>
            <person name="Cytryn E."/>
            <person name="Kolodkin-Gal I."/>
        </authorList>
    </citation>
    <scope>NUCLEOTIDE SEQUENCE [LARGE SCALE GENOMIC DNA]</scope>
    <source>
        <strain evidence="5 8">I186</strain>
    </source>
</reference>
<keyword evidence="1" id="KW-0812">Transmembrane</keyword>
<accession>C2XSC9</accession>
<evidence type="ECO:0000256" key="1">
    <source>
        <dbReference type="SAM" id="Phobius"/>
    </source>
</evidence>
<dbReference type="Proteomes" id="UP000190696">
    <property type="component" value="Unassembled WGS sequence"/>
</dbReference>
<dbReference type="AlphaFoldDB" id="A0A100YGU2"/>
<organism evidence="4 6">
    <name type="scientific">Bacillus mycoides</name>
    <dbReference type="NCBI Taxonomy" id="1405"/>
    <lineage>
        <taxon>Bacteria</taxon>
        <taxon>Bacillati</taxon>
        <taxon>Bacillota</taxon>
        <taxon>Bacilli</taxon>
        <taxon>Bacillales</taxon>
        <taxon>Bacillaceae</taxon>
        <taxon>Bacillus</taxon>
        <taxon>Bacillus cereus group</taxon>
    </lineage>
</organism>
<gene>
    <name evidence="2" type="ORF">B7492_09580</name>
    <name evidence="3" type="ORF">bcere0026_15950</name>
    <name evidence="4" type="ORF">BW900_09515</name>
    <name evidence="5" type="ORF">FC701_03885</name>
</gene>
<accession>A0A100YGU2</accession>
<name>A0A100YGU2_BACMY</name>
<dbReference type="Proteomes" id="UP000001753">
    <property type="component" value="Chromosome"/>
</dbReference>
<sequence>MFVSMDLILLTFTSFLHVAFPLCSLYTSLYHFFTPFSYSPPAKNILFFFYNMCRVTYHFLRLYNRMRQKGGRDRLRKNN</sequence>
<dbReference type="Proteomes" id="UP000192932">
    <property type="component" value="Chromosome"/>
</dbReference>
<keyword evidence="1" id="KW-1133">Transmembrane helix</keyword>
<reference evidence="4 6" key="2">
    <citation type="submission" date="2017-01" db="EMBL/GenBank/DDBJ databases">
        <title>Bacillus cereus isolates.</title>
        <authorList>
            <person name="Beno S.M."/>
        </authorList>
    </citation>
    <scope>NUCLEOTIDE SEQUENCE [LARGE SCALE GENOMIC DNA]</scope>
    <source>
        <strain evidence="4 6">FSL W7-1108</strain>
    </source>
</reference>
<evidence type="ECO:0000313" key="7">
    <source>
        <dbReference type="Proteomes" id="UP000192932"/>
    </source>
</evidence>
<proteinExistence type="predicted"/>
<reference evidence="3" key="1">
    <citation type="journal article" date="2012" name="Genome Res.">
        <title>Genomic characterization of the Bacillus cereus sensu lato species: Backdrop to the evolution of Bacillus anthracis.</title>
        <authorList>
            <person name="Zwick M.E."/>
            <person name="Joseph S.J."/>
            <person name="Didelot X."/>
            <person name="Chen P.E."/>
            <person name="Bishop-Lilly K.A."/>
            <person name="Stewart A.C."/>
            <person name="Willner K."/>
            <person name="Nolan N."/>
            <person name="Lentz S."/>
            <person name="Thomason M.K."/>
            <person name="Sozhamannan S."/>
            <person name="Mateczun A.J."/>
            <person name="Du L."/>
            <person name="Read T.D."/>
        </authorList>
    </citation>
    <scope>NUCLEOTIDE SEQUENCE [LARGE SCALE GENOMIC DNA]</scope>
    <source>
        <strain evidence="3">AH603</strain>
    </source>
</reference>
<accession>A0A1S9TA41</accession>
<feature type="transmembrane region" description="Helical" evidence="1">
    <location>
        <begin position="45"/>
        <end position="64"/>
    </location>
</feature>
<accession>C2PUC2</accession>
<dbReference type="EMBL" id="ACMP01000055">
    <property type="protein sequence ID" value="EEL71442.1"/>
    <property type="molecule type" value="Genomic_DNA"/>
</dbReference>
<evidence type="ECO:0000313" key="6">
    <source>
        <dbReference type="Proteomes" id="UP000190696"/>
    </source>
</evidence>
<dbReference type="EMBL" id="SZOD01000083">
    <property type="protein sequence ID" value="TKI86919.1"/>
    <property type="molecule type" value="Genomic_DNA"/>
</dbReference>
<evidence type="ECO:0000313" key="3">
    <source>
        <dbReference type="EMBL" id="EEL71442.1"/>
    </source>
</evidence>
<dbReference type="Proteomes" id="UP000305524">
    <property type="component" value="Unassembled WGS sequence"/>
</dbReference>
<dbReference type="EMBL" id="CP020743">
    <property type="protein sequence ID" value="ARJ21487.1"/>
    <property type="molecule type" value="Genomic_DNA"/>
</dbReference>
<reference evidence="2 7" key="3">
    <citation type="submission" date="2017-04" db="EMBL/GenBank/DDBJ databases">
        <title>The Characteristic of a Fine Plant Growth-Promoting Rhizobacteria Bacillus mycoides Gnyt1 and its Whole Genome Sequencing Analysis.</title>
        <authorList>
            <person name="Li J.H."/>
            <person name="Yao T."/>
        </authorList>
    </citation>
    <scope>NUCLEOTIDE SEQUENCE [LARGE SCALE GENOMIC DNA]</scope>
    <source>
        <strain evidence="2 7">Gnyt1</strain>
    </source>
</reference>
<protein>
    <submittedName>
        <fullName evidence="4">Uncharacterized protein</fullName>
    </submittedName>
</protein>
<keyword evidence="1" id="KW-0472">Membrane</keyword>
<evidence type="ECO:0000313" key="2">
    <source>
        <dbReference type="EMBL" id="ARJ21487.1"/>
    </source>
</evidence>
<dbReference type="EMBL" id="MUAI01000005">
    <property type="protein sequence ID" value="OOR06888.1"/>
    <property type="molecule type" value="Genomic_DNA"/>
</dbReference>
<evidence type="ECO:0000313" key="5">
    <source>
        <dbReference type="EMBL" id="TKI86919.1"/>
    </source>
</evidence>